<dbReference type="AlphaFoldDB" id="A0A2U1ZYA2"/>
<dbReference type="EMBL" id="PYHR01000002">
    <property type="protein sequence ID" value="PWD51920.1"/>
    <property type="molecule type" value="Genomic_DNA"/>
</dbReference>
<proteinExistence type="predicted"/>
<evidence type="ECO:0000313" key="4">
    <source>
        <dbReference type="Proteomes" id="UP000245166"/>
    </source>
</evidence>
<evidence type="ECO:0000256" key="1">
    <source>
        <dbReference type="SAM" id="MobiDB-lite"/>
    </source>
</evidence>
<name>A0A2U1ZYA2_9MICO</name>
<feature type="domain" description="Helicase XPB/Ssl2 N-terminal" evidence="2">
    <location>
        <begin position="352"/>
        <end position="466"/>
    </location>
</feature>
<dbReference type="InterPro" id="IPR032830">
    <property type="entry name" value="XPB/Ssl2_N"/>
</dbReference>
<comment type="caution">
    <text evidence="3">The sequence shown here is derived from an EMBL/GenBank/DDBJ whole genome shotgun (WGS) entry which is preliminary data.</text>
</comment>
<keyword evidence="4" id="KW-1185">Reference proteome</keyword>
<evidence type="ECO:0000259" key="2">
    <source>
        <dbReference type="Pfam" id="PF13625"/>
    </source>
</evidence>
<gene>
    <name evidence="3" type="ORF">C8046_15990</name>
</gene>
<dbReference type="Proteomes" id="UP000245166">
    <property type="component" value="Unassembled WGS sequence"/>
</dbReference>
<reference evidence="3 4" key="1">
    <citation type="submission" date="2018-03" db="EMBL/GenBank/DDBJ databases">
        <title>Genome assembly of novel Miniimonas species PCH200.</title>
        <authorList>
            <person name="Thakur V."/>
            <person name="Kumar V."/>
            <person name="Singh D."/>
        </authorList>
    </citation>
    <scope>NUCLEOTIDE SEQUENCE [LARGE SCALE GENOMIC DNA]</scope>
    <source>
        <strain evidence="3 4">PCH200</strain>
    </source>
</reference>
<feature type="region of interest" description="Disordered" evidence="1">
    <location>
        <begin position="310"/>
        <end position="330"/>
    </location>
</feature>
<organism evidence="3 4">
    <name type="scientific">Serinibacter arcticus</name>
    <dbReference type="NCBI Taxonomy" id="1655435"/>
    <lineage>
        <taxon>Bacteria</taxon>
        <taxon>Bacillati</taxon>
        <taxon>Actinomycetota</taxon>
        <taxon>Actinomycetes</taxon>
        <taxon>Micrococcales</taxon>
        <taxon>Beutenbergiaceae</taxon>
        <taxon>Serinibacter</taxon>
    </lineage>
</organism>
<protein>
    <recommendedName>
        <fullName evidence="2">Helicase XPB/Ssl2 N-terminal domain-containing protein</fullName>
    </recommendedName>
</protein>
<evidence type="ECO:0000313" key="3">
    <source>
        <dbReference type="EMBL" id="PWD51920.1"/>
    </source>
</evidence>
<sequence length="619" mass="63396">MTVPAGTAEPAAAVAAAADLPAAARRILDALTWGPPVGTFADDDGAGASSLTSAVATLTERGLVRRTADGGVVLPGATALALREGRTHRDLAVAPPTPAAASVGQETRAAESARAALELHQHLVALVEAWGAAPAGALRSGGVGVREIRRTGTALGAPETTTTLLVELAAAVGEIGQTHDEDGALWAPTHAYDDEDVTARWARLAHAWLHSDRAFALVGTRADDGALRSVLEPGLERGWAARLRRRVLLALTAWPDGGAPTLEAVTRHLAWETPASPPPDWAVAAVLTEAAVLGVTAAGALSGAGTALLGSGGPGRERAEADGSDEAGGSGTVVAASAAALAADLPPAVEEILLQADLTAIVPGRPSRVIEELLARTSEIESRGSGLTARFTTASLSRAVESGLDADEILATLTDVSRTPVPQALEYAVRDAQRRHGGLRAGPAASYLRSDDPGTLTTLVHERDLRLRLLAPTVAVSELPAARLASLLRGQAQAVLVEGPDGVVVRTETTTVAAVPRGSRTTTAPTAELADPEAAVARLREADARAARESDPASAVAALREAVRAQTTVWVTVVGPSGAVDRRRLAPLRVQGGHVVARDVERESDLTIALHRIGGVTPA</sequence>
<accession>A0A2U1ZYA2</accession>
<dbReference type="Pfam" id="PF13625">
    <property type="entry name" value="Helicase_C_3"/>
    <property type="match status" value="1"/>
</dbReference>